<sequence>MVRPQRVLPLHAIFDLPYGARWACAHNWADSSRFTLRIYRDQFDLTRCGGFTDEYRGWFRYMGKTHINNPSQDRPTTGFVPAHPHIAIASHCLGQVAREMIDRGDPRDCGMIERIRNCLRRIGAEEAMDHDIITFEDVDEGHASPDAHGQQTRPGYGLHDDDTSHDTPMEPPSTVGSSYHAHEISQHQQW</sequence>
<proteinExistence type="predicted"/>
<evidence type="ECO:0000313" key="3">
    <source>
        <dbReference type="Proteomes" id="UP001152523"/>
    </source>
</evidence>
<gene>
    <name evidence="2" type="ORF">CEPIT_LOCUS10060</name>
</gene>
<feature type="non-terminal residue" evidence="2">
    <location>
        <position position="190"/>
    </location>
</feature>
<dbReference type="Proteomes" id="UP001152523">
    <property type="component" value="Unassembled WGS sequence"/>
</dbReference>
<dbReference type="AlphaFoldDB" id="A0AAV0CWS1"/>
<comment type="caution">
    <text evidence="2">The sequence shown here is derived from an EMBL/GenBank/DDBJ whole genome shotgun (WGS) entry which is preliminary data.</text>
</comment>
<name>A0AAV0CWS1_9ASTE</name>
<accession>A0AAV0CWS1</accession>
<evidence type="ECO:0000313" key="2">
    <source>
        <dbReference type="EMBL" id="CAH9087209.1"/>
    </source>
</evidence>
<organism evidence="2 3">
    <name type="scientific">Cuscuta epithymum</name>
    <dbReference type="NCBI Taxonomy" id="186058"/>
    <lineage>
        <taxon>Eukaryota</taxon>
        <taxon>Viridiplantae</taxon>
        <taxon>Streptophyta</taxon>
        <taxon>Embryophyta</taxon>
        <taxon>Tracheophyta</taxon>
        <taxon>Spermatophyta</taxon>
        <taxon>Magnoliopsida</taxon>
        <taxon>eudicotyledons</taxon>
        <taxon>Gunneridae</taxon>
        <taxon>Pentapetalae</taxon>
        <taxon>asterids</taxon>
        <taxon>lamiids</taxon>
        <taxon>Solanales</taxon>
        <taxon>Convolvulaceae</taxon>
        <taxon>Cuscuteae</taxon>
        <taxon>Cuscuta</taxon>
        <taxon>Cuscuta subgen. Cuscuta</taxon>
    </lineage>
</organism>
<feature type="compositionally biased region" description="Basic and acidic residues" evidence="1">
    <location>
        <begin position="158"/>
        <end position="168"/>
    </location>
</feature>
<feature type="compositionally biased region" description="Basic and acidic residues" evidence="1">
    <location>
        <begin position="180"/>
        <end position="190"/>
    </location>
</feature>
<reference evidence="2" key="1">
    <citation type="submission" date="2022-07" db="EMBL/GenBank/DDBJ databases">
        <authorList>
            <person name="Macas J."/>
            <person name="Novak P."/>
            <person name="Neumann P."/>
        </authorList>
    </citation>
    <scope>NUCLEOTIDE SEQUENCE</scope>
</reference>
<feature type="region of interest" description="Disordered" evidence="1">
    <location>
        <begin position="140"/>
        <end position="190"/>
    </location>
</feature>
<protein>
    <submittedName>
        <fullName evidence="2">Uncharacterized protein</fullName>
    </submittedName>
</protein>
<keyword evidence="3" id="KW-1185">Reference proteome</keyword>
<evidence type="ECO:0000256" key="1">
    <source>
        <dbReference type="SAM" id="MobiDB-lite"/>
    </source>
</evidence>
<dbReference type="EMBL" id="CAMAPF010000058">
    <property type="protein sequence ID" value="CAH9087209.1"/>
    <property type="molecule type" value="Genomic_DNA"/>
</dbReference>